<dbReference type="AlphaFoldDB" id="A0A9P1MG60"/>
<keyword evidence="3" id="KW-1185">Reference proteome</keyword>
<reference evidence="2" key="1">
    <citation type="submission" date="2022-11" db="EMBL/GenBank/DDBJ databases">
        <authorList>
            <person name="Scott C."/>
            <person name="Bruce N."/>
        </authorList>
    </citation>
    <scope>NUCLEOTIDE SEQUENCE</scope>
</reference>
<dbReference type="InterPro" id="IPR027796">
    <property type="entry name" value="OTT_1508_deam-like"/>
</dbReference>
<feature type="region of interest" description="Disordered" evidence="1">
    <location>
        <begin position="569"/>
        <end position="589"/>
    </location>
</feature>
<evidence type="ECO:0000313" key="2">
    <source>
        <dbReference type="EMBL" id="CAI4220062.1"/>
    </source>
</evidence>
<dbReference type="OrthoDB" id="4851849at2759"/>
<name>A0A9P1MG60_9PEZI</name>
<protein>
    <submittedName>
        <fullName evidence="2">Uncharacterized protein</fullName>
    </submittedName>
</protein>
<dbReference type="Proteomes" id="UP000838763">
    <property type="component" value="Unassembled WGS sequence"/>
</dbReference>
<evidence type="ECO:0000313" key="3">
    <source>
        <dbReference type="Proteomes" id="UP000838763"/>
    </source>
</evidence>
<feature type="compositionally biased region" description="Basic and acidic residues" evidence="1">
    <location>
        <begin position="458"/>
        <end position="469"/>
    </location>
</feature>
<dbReference type="Pfam" id="PF14441">
    <property type="entry name" value="OTT_1508_deam"/>
    <property type="match status" value="1"/>
</dbReference>
<organism evidence="2 3">
    <name type="scientific">Parascedosporium putredinis</name>
    <dbReference type="NCBI Taxonomy" id="1442378"/>
    <lineage>
        <taxon>Eukaryota</taxon>
        <taxon>Fungi</taxon>
        <taxon>Dikarya</taxon>
        <taxon>Ascomycota</taxon>
        <taxon>Pezizomycotina</taxon>
        <taxon>Sordariomycetes</taxon>
        <taxon>Hypocreomycetidae</taxon>
        <taxon>Microascales</taxon>
        <taxon>Microascaceae</taxon>
        <taxon>Parascedosporium</taxon>
    </lineage>
</organism>
<evidence type="ECO:0000256" key="1">
    <source>
        <dbReference type="SAM" id="MobiDB-lite"/>
    </source>
</evidence>
<feature type="region of interest" description="Disordered" evidence="1">
    <location>
        <begin position="415"/>
        <end position="502"/>
    </location>
</feature>
<comment type="caution">
    <text evidence="2">The sequence shown here is derived from an EMBL/GenBank/DDBJ whole genome shotgun (WGS) entry which is preliminary data.</text>
</comment>
<gene>
    <name evidence="2" type="ORF">PPNO1_LOCUS9603</name>
</gene>
<accession>A0A9P1MG60</accession>
<sequence>MALPGIASSSAAAPLTRDEERAIALIQIVALLKVLHQQPLDSTRHEDDLEIVNKEGYELTFQREQELTGLLAFLSNTKYDNQRIPAIAVQESRPERDIENEDKIRSNVYDAILNMCNTRIIERLDPGKMNQKTTVEKKEPMKERLEAAIDLLKEDNPRDENLRDAAEDFKARARLAIRGIAAWEKHQVMADMRALVDRFYELNEMPKFVDIEAGNGPRSLEDLEGEFSECVKEILGATSVHAEVQILAYCDKIAMKNPRVVCSSKKACYLCDQLIQHRGTTFTRHAHNRLYPKWRLPIFDSGDITAQFTETLRNVAKDSVEKMLKTQKRIVYHGPAESVCHTLTLSTTTIAPDPSTTPEASALRDGQARAPDAEELEEPRSQNLDLQGSPVDHNLEDGTELVAGDVRDDAEVLGEPRSQKLDLQGSPVDHNLEDGTELVAGEDRDDAGLEGLIEPTFLEDRPGGSRGGEDAPAVHPPSAPRLESEDGASELEDERNSIAASELQSSCAASVIDVSASTASSEEQLSSLSECEKRPAEAGARKLYRGNTIYCEDPEDKLDLVFEYPQRRLDEEGGTTTEYRPYHKAAHPG</sequence>
<dbReference type="EMBL" id="CALLCH030000021">
    <property type="protein sequence ID" value="CAI4220062.1"/>
    <property type="molecule type" value="Genomic_DNA"/>
</dbReference>
<proteinExistence type="predicted"/>
<feature type="compositionally biased region" description="Polar residues" evidence="1">
    <location>
        <begin position="347"/>
        <end position="359"/>
    </location>
</feature>
<feature type="region of interest" description="Disordered" evidence="1">
    <location>
        <begin position="347"/>
        <end position="396"/>
    </location>
</feature>